<dbReference type="OrthoDB" id="9778740at2"/>
<evidence type="ECO:0000256" key="1">
    <source>
        <dbReference type="ARBA" id="ARBA00023002"/>
    </source>
</evidence>
<dbReference type="GO" id="GO:0004497">
    <property type="term" value="F:monooxygenase activity"/>
    <property type="evidence" value="ECO:0007669"/>
    <property type="project" value="TreeGrafter"/>
</dbReference>
<dbReference type="PRINTS" id="PR00411">
    <property type="entry name" value="PNDRDTASEI"/>
</dbReference>
<sequence length="428" mass="47240">MMNANPLDVIVIGAGHAGLSASYFLKQHQLRHVVLERGTIGESWASQRWDSFRMNTANKWNTLPGWEPGATESESFGTAPSLVASMAKYVQMHELPVLTNATVSSLDKAPESDLFRVKVQQNGTTKIYLSRQVIVASGAQSQKQPALLASKIDANIKQLHSSEYRNAADLPQGNVLIVGSAQSGCQIAEDLVQAGRKVFLSTSKVPRCPRYYRGKDIMDWLLLTGFFNARPEDITDSAQLHLRTPLLKGNDHGRKTLSLQSLARMGVTLLGKLQDVKGDSASFTTDTLAHVQFADEFSKRVKGFIDGFIAENKLEASSAELDSDDEPDDLLNFSAVPSSIQLKKEGISTIIWATGFRLDMAYMQLPVFDDSGNPVHEQGKSLVEGLYFLGLPWLRNRKSSLLMGIKEDAQFIIDCVHKFSQKRVRAVL</sequence>
<dbReference type="Gene3D" id="3.50.50.60">
    <property type="entry name" value="FAD/NAD(P)-binding domain"/>
    <property type="match status" value="2"/>
</dbReference>
<name>A0A2T2YHI9_9BACT</name>
<dbReference type="AlphaFoldDB" id="A0A2T2YHI9"/>
<organism evidence="2 3">
    <name type="scientific">Adhaeribacter arboris</name>
    <dbReference type="NCBI Taxonomy" id="2072846"/>
    <lineage>
        <taxon>Bacteria</taxon>
        <taxon>Pseudomonadati</taxon>
        <taxon>Bacteroidota</taxon>
        <taxon>Cytophagia</taxon>
        <taxon>Cytophagales</taxon>
        <taxon>Hymenobacteraceae</taxon>
        <taxon>Adhaeribacter</taxon>
    </lineage>
</organism>
<dbReference type="RefSeq" id="WP_106931162.1">
    <property type="nucleotide sequence ID" value="NZ_PYFT01000001.1"/>
</dbReference>
<dbReference type="PANTHER" id="PTHR43539">
    <property type="entry name" value="FLAVIN-BINDING MONOOXYGENASE-LIKE PROTEIN (AFU_ORTHOLOGUE AFUA_4G09220)"/>
    <property type="match status" value="1"/>
</dbReference>
<dbReference type="SUPFAM" id="SSF51905">
    <property type="entry name" value="FAD/NAD(P)-binding domain"/>
    <property type="match status" value="1"/>
</dbReference>
<accession>A0A2T2YHI9</accession>
<comment type="caution">
    <text evidence="2">The sequence shown here is derived from an EMBL/GenBank/DDBJ whole genome shotgun (WGS) entry which is preliminary data.</text>
</comment>
<keyword evidence="1" id="KW-0560">Oxidoreductase</keyword>
<dbReference type="PRINTS" id="PR00368">
    <property type="entry name" value="FADPNR"/>
</dbReference>
<evidence type="ECO:0000313" key="3">
    <source>
        <dbReference type="Proteomes" id="UP000240357"/>
    </source>
</evidence>
<dbReference type="Pfam" id="PF13738">
    <property type="entry name" value="Pyr_redox_3"/>
    <property type="match status" value="1"/>
</dbReference>
<proteinExistence type="predicted"/>
<dbReference type="Proteomes" id="UP000240357">
    <property type="component" value="Unassembled WGS sequence"/>
</dbReference>
<dbReference type="EMBL" id="PYFT01000001">
    <property type="protein sequence ID" value="PSR54986.1"/>
    <property type="molecule type" value="Genomic_DNA"/>
</dbReference>
<protein>
    <submittedName>
        <fullName evidence="2">Heavy metal resistance protein CzcO</fullName>
    </submittedName>
</protein>
<dbReference type="InterPro" id="IPR036188">
    <property type="entry name" value="FAD/NAD-bd_sf"/>
</dbReference>
<evidence type="ECO:0000313" key="2">
    <source>
        <dbReference type="EMBL" id="PSR54986.1"/>
    </source>
</evidence>
<keyword evidence="3" id="KW-1185">Reference proteome</keyword>
<reference evidence="2 3" key="1">
    <citation type="submission" date="2018-03" db="EMBL/GenBank/DDBJ databases">
        <title>Adhaeribacter sp. HMF7605 Genome sequencing and assembly.</title>
        <authorList>
            <person name="Kang H."/>
            <person name="Kang J."/>
            <person name="Cha I."/>
            <person name="Kim H."/>
            <person name="Joh K."/>
        </authorList>
    </citation>
    <scope>NUCLEOTIDE SEQUENCE [LARGE SCALE GENOMIC DNA]</scope>
    <source>
        <strain evidence="2 3">HMF7605</strain>
    </source>
</reference>
<dbReference type="PANTHER" id="PTHR43539:SF78">
    <property type="entry name" value="FLAVIN-CONTAINING MONOOXYGENASE"/>
    <property type="match status" value="1"/>
</dbReference>
<gene>
    <name evidence="2" type="ORF">AHMF7605_16480</name>
</gene>
<dbReference type="GO" id="GO:0050660">
    <property type="term" value="F:flavin adenine dinucleotide binding"/>
    <property type="evidence" value="ECO:0007669"/>
    <property type="project" value="TreeGrafter"/>
</dbReference>
<dbReference type="InterPro" id="IPR050982">
    <property type="entry name" value="Auxin_biosynth/cation_transpt"/>
</dbReference>